<sequence length="112" mass="12369">MSAITANLTGEIDMVEYDEKRNYIRMEIDCEVTYRLAGSDELHQGRCSSISGAGVSFIADRLFDTGKAMEINVIPKNTLTPSMTAFIEVIRSTRHDDGSYEIAATIKSIKGD</sequence>
<gene>
    <name evidence="2" type="ORF">PSU93_09590</name>
</gene>
<evidence type="ECO:0000313" key="2">
    <source>
        <dbReference type="EMBL" id="MDI1231388.1"/>
    </source>
</evidence>
<evidence type="ECO:0000259" key="1">
    <source>
        <dbReference type="Pfam" id="PF07238"/>
    </source>
</evidence>
<dbReference type="SUPFAM" id="SSF141371">
    <property type="entry name" value="PilZ domain-like"/>
    <property type="match status" value="1"/>
</dbReference>
<name>A0AA43Q8U0_9GAMM</name>
<comment type="caution">
    <text evidence="2">The sequence shown here is derived from an EMBL/GenBank/DDBJ whole genome shotgun (WGS) entry which is preliminary data.</text>
</comment>
<dbReference type="Gene3D" id="2.40.10.220">
    <property type="entry name" value="predicted glycosyltransferase like domains"/>
    <property type="match status" value="1"/>
</dbReference>
<dbReference type="Proteomes" id="UP001160519">
    <property type="component" value="Unassembled WGS sequence"/>
</dbReference>
<reference evidence="2" key="1">
    <citation type="submission" date="2023-01" db="EMBL/GenBank/DDBJ databases">
        <title>Biogeochemical cycle of methane in antarctic sediments.</title>
        <authorList>
            <person name="Roldan D.M."/>
            <person name="Menes R.J."/>
        </authorList>
    </citation>
    <scope>NUCLEOTIDE SEQUENCE [LARGE SCALE GENOMIC DNA]</scope>
    <source>
        <strain evidence="2">K-2018 MAG008</strain>
    </source>
</reference>
<dbReference type="AlphaFoldDB" id="A0AA43Q8U0"/>
<evidence type="ECO:0000313" key="3">
    <source>
        <dbReference type="Proteomes" id="UP001160519"/>
    </source>
</evidence>
<accession>A0AA43Q8U0</accession>
<dbReference type="Pfam" id="PF07238">
    <property type="entry name" value="PilZ"/>
    <property type="match status" value="1"/>
</dbReference>
<proteinExistence type="predicted"/>
<feature type="domain" description="PilZ" evidence="1">
    <location>
        <begin position="19"/>
        <end position="99"/>
    </location>
</feature>
<protein>
    <submittedName>
        <fullName evidence="2">PilZ domain-containing protein</fullName>
    </submittedName>
</protein>
<organism evidence="2 3">
    <name type="scientific">Candidatus Methylobacter titanis</name>
    <dbReference type="NCBI Taxonomy" id="3053457"/>
    <lineage>
        <taxon>Bacteria</taxon>
        <taxon>Pseudomonadati</taxon>
        <taxon>Pseudomonadota</taxon>
        <taxon>Gammaproteobacteria</taxon>
        <taxon>Methylococcales</taxon>
        <taxon>Methylococcaceae</taxon>
        <taxon>Methylobacter</taxon>
    </lineage>
</organism>
<dbReference type="EMBL" id="JAQSDF010000028">
    <property type="protein sequence ID" value="MDI1231388.1"/>
    <property type="molecule type" value="Genomic_DNA"/>
</dbReference>
<dbReference type="InterPro" id="IPR009875">
    <property type="entry name" value="PilZ_domain"/>
</dbReference>
<dbReference type="GO" id="GO:0035438">
    <property type="term" value="F:cyclic-di-GMP binding"/>
    <property type="evidence" value="ECO:0007669"/>
    <property type="project" value="InterPro"/>
</dbReference>
<keyword evidence="3" id="KW-1185">Reference proteome</keyword>